<dbReference type="AlphaFoldDB" id="A0A956N8M9"/>
<reference evidence="2" key="2">
    <citation type="journal article" date="2021" name="Microbiome">
        <title>Successional dynamics and alternative stable states in a saline activated sludge microbial community over 9 years.</title>
        <authorList>
            <person name="Wang Y."/>
            <person name="Ye J."/>
            <person name="Ju F."/>
            <person name="Liu L."/>
            <person name="Boyd J.A."/>
            <person name="Deng Y."/>
            <person name="Parks D.H."/>
            <person name="Jiang X."/>
            <person name="Yin X."/>
            <person name="Woodcroft B.J."/>
            <person name="Tyson G.W."/>
            <person name="Hugenholtz P."/>
            <person name="Polz M.F."/>
            <person name="Zhang T."/>
        </authorList>
    </citation>
    <scope>NUCLEOTIDE SEQUENCE</scope>
    <source>
        <strain evidence="2">HKST-UBA02</strain>
    </source>
</reference>
<feature type="signal peptide" evidence="1">
    <location>
        <begin position="1"/>
        <end position="33"/>
    </location>
</feature>
<feature type="chain" id="PRO_5036796999" description="Porin family protein" evidence="1">
    <location>
        <begin position="34"/>
        <end position="199"/>
    </location>
</feature>
<name>A0A956N8M9_UNCEI</name>
<organism evidence="2 3">
    <name type="scientific">Eiseniibacteriota bacterium</name>
    <dbReference type="NCBI Taxonomy" id="2212470"/>
    <lineage>
        <taxon>Bacteria</taxon>
        <taxon>Candidatus Eiseniibacteriota</taxon>
    </lineage>
</organism>
<accession>A0A956N8M9</accession>
<feature type="non-terminal residue" evidence="2">
    <location>
        <position position="199"/>
    </location>
</feature>
<sequence length="199" mass="21789">MRLLDPSKKQICSCLSLLCLQLSVLASSTPATAGDTEPVRSGPHAVQLAVGPWSLVDQDLRDALGTGIAIEFAYAAKLRADRGPWLDVSLGYQKSSGPLLDRDPTFELDDSELTVVPFSIGIRGLLAPDWETAPVRIYAGVGVTWAGTRWSTHFKDPETNSTFGGYVELRPEVRIGERVHLLLRQRLLLLADNRFDDSS</sequence>
<evidence type="ECO:0000256" key="1">
    <source>
        <dbReference type="SAM" id="SignalP"/>
    </source>
</evidence>
<evidence type="ECO:0000313" key="3">
    <source>
        <dbReference type="Proteomes" id="UP000739538"/>
    </source>
</evidence>
<comment type="caution">
    <text evidence="2">The sequence shown here is derived from an EMBL/GenBank/DDBJ whole genome shotgun (WGS) entry which is preliminary data.</text>
</comment>
<protein>
    <recommendedName>
        <fullName evidence="4">Porin family protein</fullName>
    </recommendedName>
</protein>
<keyword evidence="1" id="KW-0732">Signal</keyword>
<proteinExistence type="predicted"/>
<evidence type="ECO:0008006" key="4">
    <source>
        <dbReference type="Google" id="ProtNLM"/>
    </source>
</evidence>
<evidence type="ECO:0000313" key="2">
    <source>
        <dbReference type="EMBL" id="MCA9754629.1"/>
    </source>
</evidence>
<dbReference type="Proteomes" id="UP000739538">
    <property type="component" value="Unassembled WGS sequence"/>
</dbReference>
<dbReference type="EMBL" id="JAGQHS010000007">
    <property type="protein sequence ID" value="MCA9754629.1"/>
    <property type="molecule type" value="Genomic_DNA"/>
</dbReference>
<reference evidence="2" key="1">
    <citation type="submission" date="2020-04" db="EMBL/GenBank/DDBJ databases">
        <authorList>
            <person name="Zhang T."/>
        </authorList>
    </citation>
    <scope>NUCLEOTIDE SEQUENCE</scope>
    <source>
        <strain evidence="2">HKST-UBA02</strain>
    </source>
</reference>
<gene>
    <name evidence="2" type="ORF">KDA27_02415</name>
</gene>